<keyword evidence="3" id="KW-1185">Reference proteome</keyword>
<gene>
    <name evidence="2" type="ORF">ACFQZM_11590</name>
</gene>
<evidence type="ECO:0000259" key="1">
    <source>
        <dbReference type="Pfam" id="PF01636"/>
    </source>
</evidence>
<dbReference type="InterPro" id="IPR011009">
    <property type="entry name" value="Kinase-like_dom_sf"/>
</dbReference>
<dbReference type="Gene3D" id="1.10.510.10">
    <property type="entry name" value="Transferase(Phosphotransferase) domain 1"/>
    <property type="match status" value="1"/>
</dbReference>
<dbReference type="Pfam" id="PF01636">
    <property type="entry name" value="APH"/>
    <property type="match status" value="1"/>
</dbReference>
<feature type="domain" description="Aminoglycoside phosphotransferase" evidence="1">
    <location>
        <begin position="180"/>
        <end position="240"/>
    </location>
</feature>
<name>A0ABW2XFB1_9ACTN</name>
<evidence type="ECO:0000313" key="2">
    <source>
        <dbReference type="EMBL" id="MFD0685142.1"/>
    </source>
</evidence>
<dbReference type="RefSeq" id="WP_131757340.1">
    <property type="nucleotide sequence ID" value="NZ_CAACUY010000030.1"/>
</dbReference>
<proteinExistence type="predicted"/>
<dbReference type="SUPFAM" id="SSF56112">
    <property type="entry name" value="Protein kinase-like (PK-like)"/>
    <property type="match status" value="1"/>
</dbReference>
<sequence>MTTSGHAFVRPRAGGNILVPTGSRRGALAGVSLLTRSRTPAVTAQWLLFGAVAVAGPRVIPGTRVGGEPPGGAALWQALSSRVGPFDGLALYERPQGSRTGVAAVLLHRGRPAGFLKVRDEPDTLDREVRALSAFPGGQAAGFRVPKVLDRDETHGSHWMLIEAMPPRPARPLRGTVLAVLVAQIQRRLAVVVPRPPGTPDHWLPMHGDLTVWNLRRCGAGLPWLIDWEDARWAPPGADRVYYEATHTAVFGRPPASRELTGPAEAVLFWTRQVERRPAADRDAPFNARLRAALRAMCPAA</sequence>
<organism evidence="2 3">
    <name type="scientific">Actinomadura fibrosa</name>
    <dbReference type="NCBI Taxonomy" id="111802"/>
    <lineage>
        <taxon>Bacteria</taxon>
        <taxon>Bacillati</taxon>
        <taxon>Actinomycetota</taxon>
        <taxon>Actinomycetes</taxon>
        <taxon>Streptosporangiales</taxon>
        <taxon>Thermomonosporaceae</taxon>
        <taxon>Actinomadura</taxon>
    </lineage>
</organism>
<dbReference type="EMBL" id="JBHTGP010000006">
    <property type="protein sequence ID" value="MFD0685142.1"/>
    <property type="molecule type" value="Genomic_DNA"/>
</dbReference>
<comment type="caution">
    <text evidence="2">The sequence shown here is derived from an EMBL/GenBank/DDBJ whole genome shotgun (WGS) entry which is preliminary data.</text>
</comment>
<dbReference type="InterPro" id="IPR002575">
    <property type="entry name" value="Aminoglycoside_PTrfase"/>
</dbReference>
<accession>A0ABW2XFB1</accession>
<dbReference type="Proteomes" id="UP001597063">
    <property type="component" value="Unassembled WGS sequence"/>
</dbReference>
<evidence type="ECO:0000313" key="3">
    <source>
        <dbReference type="Proteomes" id="UP001597063"/>
    </source>
</evidence>
<protein>
    <submittedName>
        <fullName evidence="2">Phosphotransferase</fullName>
    </submittedName>
</protein>
<reference evidence="3" key="1">
    <citation type="journal article" date="2019" name="Int. J. Syst. Evol. Microbiol.">
        <title>The Global Catalogue of Microorganisms (GCM) 10K type strain sequencing project: providing services to taxonomists for standard genome sequencing and annotation.</title>
        <authorList>
            <consortium name="The Broad Institute Genomics Platform"/>
            <consortium name="The Broad Institute Genome Sequencing Center for Infectious Disease"/>
            <person name="Wu L."/>
            <person name="Ma J."/>
        </authorList>
    </citation>
    <scope>NUCLEOTIDE SEQUENCE [LARGE SCALE GENOMIC DNA]</scope>
    <source>
        <strain evidence="3">JCM 9371</strain>
    </source>
</reference>